<dbReference type="PANTHER" id="PTHR30176:SF3">
    <property type="entry name" value="FERREDOXIN-TYPE PROTEIN NAPH"/>
    <property type="match status" value="1"/>
</dbReference>
<dbReference type="EMBL" id="JYNY01000497">
    <property type="protein sequence ID" value="KJJ83703.1"/>
    <property type="molecule type" value="Genomic_DNA"/>
</dbReference>
<evidence type="ECO:0000313" key="8">
    <source>
        <dbReference type="EMBL" id="KJJ83703.1"/>
    </source>
</evidence>
<sequence>MLTSTTFVGIVLALIFHQRIWCLMCPIGTMSSWLGKNKYPLKIDSKLCVDCKICGKVCPIEIEPYKFKNSPKKTVQDADCLKCASCVNICPKKALKF</sequence>
<evidence type="ECO:0000259" key="7">
    <source>
        <dbReference type="PROSITE" id="PS51379"/>
    </source>
</evidence>
<dbReference type="Pfam" id="PF13237">
    <property type="entry name" value="Fer4_10"/>
    <property type="match status" value="1"/>
</dbReference>
<gene>
    <name evidence="8" type="ORF">OMAG_002424</name>
</gene>
<keyword evidence="9" id="KW-1185">Reference proteome</keyword>
<keyword evidence="4" id="KW-0249">Electron transport</keyword>
<dbReference type="GO" id="GO:0046872">
    <property type="term" value="F:metal ion binding"/>
    <property type="evidence" value="ECO:0007669"/>
    <property type="project" value="UniProtKB-KW"/>
</dbReference>
<keyword evidence="1" id="KW-0813">Transport</keyword>
<feature type="domain" description="4Fe-4S ferredoxin-type" evidence="7">
    <location>
        <begin position="71"/>
        <end position="97"/>
    </location>
</feature>
<evidence type="ECO:0000256" key="5">
    <source>
        <dbReference type="ARBA" id="ARBA00023004"/>
    </source>
</evidence>
<dbReference type="AlphaFoldDB" id="A0A0F0CK86"/>
<dbReference type="PANTHER" id="PTHR30176">
    <property type="entry name" value="FERREDOXIN-TYPE PROTEIN NAPH"/>
    <property type="match status" value="1"/>
</dbReference>
<name>A0A0F0CK86_9BACT</name>
<keyword evidence="6" id="KW-0411">Iron-sulfur</keyword>
<keyword evidence="5" id="KW-0408">Iron</keyword>
<dbReference type="GO" id="GO:0005886">
    <property type="term" value="C:plasma membrane"/>
    <property type="evidence" value="ECO:0007669"/>
    <property type="project" value="TreeGrafter"/>
</dbReference>
<feature type="domain" description="4Fe-4S ferredoxin-type" evidence="7">
    <location>
        <begin position="39"/>
        <end position="68"/>
    </location>
</feature>
<organism evidence="8 9">
    <name type="scientific">Candidatus Omnitrophus magneticus</name>
    <dbReference type="NCBI Taxonomy" id="1609969"/>
    <lineage>
        <taxon>Bacteria</taxon>
        <taxon>Pseudomonadati</taxon>
        <taxon>Candidatus Omnitrophota</taxon>
        <taxon>Candidatus Omnitrophus</taxon>
    </lineage>
</organism>
<dbReference type="PROSITE" id="PS51379">
    <property type="entry name" value="4FE4S_FER_2"/>
    <property type="match status" value="2"/>
</dbReference>
<evidence type="ECO:0000256" key="6">
    <source>
        <dbReference type="ARBA" id="ARBA00023014"/>
    </source>
</evidence>
<keyword evidence="2" id="KW-0004">4Fe-4S</keyword>
<dbReference type="InterPro" id="IPR017896">
    <property type="entry name" value="4Fe4S_Fe-S-bd"/>
</dbReference>
<dbReference type="Pfam" id="PF12801">
    <property type="entry name" value="Fer4_5"/>
    <property type="match status" value="1"/>
</dbReference>
<dbReference type="PROSITE" id="PS00198">
    <property type="entry name" value="4FE4S_FER_1"/>
    <property type="match status" value="2"/>
</dbReference>
<protein>
    <submittedName>
        <fullName evidence="8">4Fe-4S ferredoxin iron-sulfur binding domain-containing protein</fullName>
    </submittedName>
</protein>
<keyword evidence="3" id="KW-0479">Metal-binding</keyword>
<evidence type="ECO:0000313" key="9">
    <source>
        <dbReference type="Proteomes" id="UP000033428"/>
    </source>
</evidence>
<dbReference type="SUPFAM" id="SSF54862">
    <property type="entry name" value="4Fe-4S ferredoxins"/>
    <property type="match status" value="1"/>
</dbReference>
<comment type="caution">
    <text evidence="8">The sequence shown here is derived from an EMBL/GenBank/DDBJ whole genome shotgun (WGS) entry which is preliminary data.</text>
</comment>
<dbReference type="Gene3D" id="3.30.70.20">
    <property type="match status" value="1"/>
</dbReference>
<dbReference type="InterPro" id="IPR051684">
    <property type="entry name" value="Electron_Trans/Redox"/>
</dbReference>
<evidence type="ECO:0000256" key="3">
    <source>
        <dbReference type="ARBA" id="ARBA00022723"/>
    </source>
</evidence>
<accession>A0A0F0CK86</accession>
<dbReference type="InterPro" id="IPR017900">
    <property type="entry name" value="4Fe4S_Fe_S_CS"/>
</dbReference>
<evidence type="ECO:0000256" key="4">
    <source>
        <dbReference type="ARBA" id="ARBA00022982"/>
    </source>
</evidence>
<dbReference type="Proteomes" id="UP000033428">
    <property type="component" value="Unassembled WGS sequence"/>
</dbReference>
<dbReference type="GO" id="GO:0051539">
    <property type="term" value="F:4 iron, 4 sulfur cluster binding"/>
    <property type="evidence" value="ECO:0007669"/>
    <property type="project" value="UniProtKB-KW"/>
</dbReference>
<proteinExistence type="predicted"/>
<evidence type="ECO:0000256" key="1">
    <source>
        <dbReference type="ARBA" id="ARBA00022448"/>
    </source>
</evidence>
<evidence type="ECO:0000256" key="2">
    <source>
        <dbReference type="ARBA" id="ARBA00022485"/>
    </source>
</evidence>
<reference evidence="8 9" key="1">
    <citation type="submission" date="2015-02" db="EMBL/GenBank/DDBJ databases">
        <title>Single-cell genomics of uncultivated deep-branching MTB reveals a conserved set of magnetosome genes.</title>
        <authorList>
            <person name="Kolinko S."/>
            <person name="Richter M."/>
            <person name="Glockner F.O."/>
            <person name="Brachmann A."/>
            <person name="Schuler D."/>
        </authorList>
    </citation>
    <scope>NUCLEOTIDE SEQUENCE [LARGE SCALE GENOMIC DNA]</scope>
    <source>
        <strain evidence="8">SKK-01</strain>
    </source>
</reference>